<feature type="coiled-coil region" evidence="4">
    <location>
        <begin position="125"/>
        <end position="152"/>
    </location>
</feature>
<dbReference type="AlphaFoldDB" id="A0A9D1M7C0"/>
<evidence type="ECO:0000313" key="6">
    <source>
        <dbReference type="EMBL" id="HIU55150.1"/>
    </source>
</evidence>
<evidence type="ECO:0000256" key="2">
    <source>
        <dbReference type="ARBA" id="ARBA00023274"/>
    </source>
</evidence>
<reference evidence="6" key="1">
    <citation type="submission" date="2020-10" db="EMBL/GenBank/DDBJ databases">
        <authorList>
            <person name="Gilroy R."/>
        </authorList>
    </citation>
    <scope>NUCLEOTIDE SEQUENCE</scope>
    <source>
        <strain evidence="6">CHK158-818</strain>
    </source>
</reference>
<keyword evidence="4" id="KW-0175">Coiled coil</keyword>
<keyword evidence="2 3" id="KW-0687">Ribonucleoprotein</keyword>
<dbReference type="Proteomes" id="UP000824112">
    <property type="component" value="Unassembled WGS sequence"/>
</dbReference>
<sequence length="182" mass="19966">MATKIRLQRHGRKDYAFYQIVIADSRAPRDGRFIERIGSYNPNTNPATIDLNFDRALYWLQTGAQPTDTTRNILSSQGVLLMKHLLGGVKKGAFSQEEAEKRFNAWKDKKQSVIEGVKAKLNEAKAVEAKKRLEAEQEVNKAKAEIVAKKKAEIAAAAAAEQAAAEPAAEETAEAPAAESAE</sequence>
<reference evidence="6" key="2">
    <citation type="journal article" date="2021" name="PeerJ">
        <title>Extensive microbial diversity within the chicken gut microbiome revealed by metagenomics and culture.</title>
        <authorList>
            <person name="Gilroy R."/>
            <person name="Ravi A."/>
            <person name="Getino M."/>
            <person name="Pursley I."/>
            <person name="Horton D.L."/>
            <person name="Alikhan N.F."/>
            <person name="Baker D."/>
            <person name="Gharbi K."/>
            <person name="Hall N."/>
            <person name="Watson M."/>
            <person name="Adriaenssens E.M."/>
            <person name="Foster-Nyarko E."/>
            <person name="Jarju S."/>
            <person name="Secka A."/>
            <person name="Antonio M."/>
            <person name="Oren A."/>
            <person name="Chaudhuri R.R."/>
            <person name="La Ragione R."/>
            <person name="Hildebrand F."/>
            <person name="Pallen M.J."/>
        </authorList>
    </citation>
    <scope>NUCLEOTIDE SEQUENCE</scope>
    <source>
        <strain evidence="6">CHK158-818</strain>
    </source>
</reference>
<evidence type="ECO:0000256" key="4">
    <source>
        <dbReference type="SAM" id="Coils"/>
    </source>
</evidence>
<evidence type="ECO:0000256" key="1">
    <source>
        <dbReference type="ARBA" id="ARBA00022980"/>
    </source>
</evidence>
<dbReference type="PANTHER" id="PTHR12919:SF20">
    <property type="entry name" value="SMALL RIBOSOMAL SUBUNIT PROTEIN BS16M"/>
    <property type="match status" value="1"/>
</dbReference>
<dbReference type="InterPro" id="IPR023803">
    <property type="entry name" value="Ribosomal_bS16_dom_sf"/>
</dbReference>
<evidence type="ECO:0000256" key="3">
    <source>
        <dbReference type="HAMAP-Rule" id="MF_00385"/>
    </source>
</evidence>
<dbReference type="EMBL" id="DVNA01000114">
    <property type="protein sequence ID" value="HIU55150.1"/>
    <property type="molecule type" value="Genomic_DNA"/>
</dbReference>
<protein>
    <recommendedName>
        <fullName evidence="3">Small ribosomal subunit protein bS16</fullName>
    </recommendedName>
</protein>
<proteinExistence type="inferred from homology"/>
<dbReference type="GO" id="GO:0015935">
    <property type="term" value="C:small ribosomal subunit"/>
    <property type="evidence" value="ECO:0007669"/>
    <property type="project" value="TreeGrafter"/>
</dbReference>
<dbReference type="GO" id="GO:0003735">
    <property type="term" value="F:structural constituent of ribosome"/>
    <property type="evidence" value="ECO:0007669"/>
    <property type="project" value="InterPro"/>
</dbReference>
<dbReference type="GO" id="GO:0006412">
    <property type="term" value="P:translation"/>
    <property type="evidence" value="ECO:0007669"/>
    <property type="project" value="UniProtKB-UniRule"/>
</dbReference>
<dbReference type="GO" id="GO:0005737">
    <property type="term" value="C:cytoplasm"/>
    <property type="evidence" value="ECO:0007669"/>
    <property type="project" value="UniProtKB-ARBA"/>
</dbReference>
<accession>A0A9D1M7C0</accession>
<feature type="compositionally biased region" description="Low complexity" evidence="5">
    <location>
        <begin position="158"/>
        <end position="167"/>
    </location>
</feature>
<keyword evidence="1 3" id="KW-0689">Ribosomal protein</keyword>
<dbReference type="HAMAP" id="MF_00385">
    <property type="entry name" value="Ribosomal_bS16"/>
    <property type="match status" value="1"/>
</dbReference>
<organism evidence="6 7">
    <name type="scientific">Candidatus Gallibacteroides avistercoris</name>
    <dbReference type="NCBI Taxonomy" id="2840833"/>
    <lineage>
        <taxon>Bacteria</taxon>
        <taxon>Pseudomonadati</taxon>
        <taxon>Bacteroidota</taxon>
        <taxon>Bacteroidia</taxon>
        <taxon>Bacteroidales</taxon>
        <taxon>Bacteroidaceae</taxon>
        <taxon>Bacteroidaceae incertae sedis</taxon>
        <taxon>Candidatus Gallibacteroides</taxon>
    </lineage>
</organism>
<evidence type="ECO:0000313" key="7">
    <source>
        <dbReference type="Proteomes" id="UP000824112"/>
    </source>
</evidence>
<gene>
    <name evidence="3" type="primary">rpsP</name>
    <name evidence="6" type="ORF">IAB03_04990</name>
</gene>
<dbReference type="Gene3D" id="3.30.1320.10">
    <property type="match status" value="1"/>
</dbReference>
<comment type="caution">
    <text evidence="6">The sequence shown here is derived from an EMBL/GenBank/DDBJ whole genome shotgun (WGS) entry which is preliminary data.</text>
</comment>
<name>A0A9D1M7C0_9BACT</name>
<comment type="similarity">
    <text evidence="3">Belongs to the bacterial ribosomal protein bS16 family.</text>
</comment>
<dbReference type="Pfam" id="PF00886">
    <property type="entry name" value="Ribosomal_S16"/>
    <property type="match status" value="1"/>
</dbReference>
<dbReference type="NCBIfam" id="NF011094">
    <property type="entry name" value="PRK14521.1"/>
    <property type="match status" value="1"/>
</dbReference>
<dbReference type="SUPFAM" id="SSF54565">
    <property type="entry name" value="Ribosomal protein S16"/>
    <property type="match status" value="1"/>
</dbReference>
<evidence type="ECO:0000256" key="5">
    <source>
        <dbReference type="SAM" id="MobiDB-lite"/>
    </source>
</evidence>
<dbReference type="NCBIfam" id="TIGR00002">
    <property type="entry name" value="S16"/>
    <property type="match status" value="1"/>
</dbReference>
<feature type="region of interest" description="Disordered" evidence="5">
    <location>
        <begin position="158"/>
        <end position="182"/>
    </location>
</feature>
<dbReference type="InterPro" id="IPR000307">
    <property type="entry name" value="Ribosomal_bS16"/>
</dbReference>
<dbReference type="PANTHER" id="PTHR12919">
    <property type="entry name" value="30S RIBOSOMAL PROTEIN S16"/>
    <property type="match status" value="1"/>
</dbReference>